<reference evidence="1 2" key="1">
    <citation type="journal article" date="2023" name="ACS Omega">
        <title>Identification of the Neoaspergillic Acid Biosynthesis Gene Cluster by Establishing an In Vitro CRISPR-Ribonucleoprotein Genetic System in Aspergillus melleus.</title>
        <authorList>
            <person name="Yuan B."/>
            <person name="Grau M.F."/>
            <person name="Murata R.M."/>
            <person name="Torok T."/>
            <person name="Venkateswaran K."/>
            <person name="Stajich J.E."/>
            <person name="Wang C.C.C."/>
        </authorList>
    </citation>
    <scope>NUCLEOTIDE SEQUENCE [LARGE SCALE GENOMIC DNA]</scope>
    <source>
        <strain evidence="1 2">IMV 1140</strain>
    </source>
</reference>
<sequence>MHPKRGITIALTLIRASERELKEMKVSLIVAEGQKPWSCVKSTKLKSMKSELTSQMVFVRNMQLLFKPPVKSKPDSPAAQNRKHLTYE</sequence>
<proteinExistence type="predicted"/>
<protein>
    <submittedName>
        <fullName evidence="1">Uncharacterized protein</fullName>
    </submittedName>
</protein>
<keyword evidence="2" id="KW-1185">Reference proteome</keyword>
<gene>
    <name evidence="1" type="ORF">N8T08_000972</name>
</gene>
<comment type="caution">
    <text evidence="1">The sequence shown here is derived from an EMBL/GenBank/DDBJ whole genome shotgun (WGS) entry which is preliminary data.</text>
</comment>
<dbReference type="EMBL" id="JAOPJF010000011">
    <property type="protein sequence ID" value="KAK1147630.1"/>
    <property type="molecule type" value="Genomic_DNA"/>
</dbReference>
<evidence type="ECO:0000313" key="2">
    <source>
        <dbReference type="Proteomes" id="UP001177260"/>
    </source>
</evidence>
<dbReference type="Proteomes" id="UP001177260">
    <property type="component" value="Unassembled WGS sequence"/>
</dbReference>
<evidence type="ECO:0000313" key="1">
    <source>
        <dbReference type="EMBL" id="KAK1147630.1"/>
    </source>
</evidence>
<organism evidence="1 2">
    <name type="scientific">Aspergillus melleus</name>
    <dbReference type="NCBI Taxonomy" id="138277"/>
    <lineage>
        <taxon>Eukaryota</taxon>
        <taxon>Fungi</taxon>
        <taxon>Dikarya</taxon>
        <taxon>Ascomycota</taxon>
        <taxon>Pezizomycotina</taxon>
        <taxon>Eurotiomycetes</taxon>
        <taxon>Eurotiomycetidae</taxon>
        <taxon>Eurotiales</taxon>
        <taxon>Aspergillaceae</taxon>
        <taxon>Aspergillus</taxon>
        <taxon>Aspergillus subgen. Circumdati</taxon>
    </lineage>
</organism>
<accession>A0ACC3BBL4</accession>
<name>A0ACC3BBL4_9EURO</name>